<keyword evidence="2" id="KW-1185">Reference proteome</keyword>
<dbReference type="Proteomes" id="UP001066276">
    <property type="component" value="Chromosome 2_1"/>
</dbReference>
<name>A0AAV7V890_PLEWA</name>
<reference evidence="1" key="1">
    <citation type="journal article" date="2022" name="bioRxiv">
        <title>Sequencing and chromosome-scale assembly of the giantPleurodeles waltlgenome.</title>
        <authorList>
            <person name="Brown T."/>
            <person name="Elewa A."/>
            <person name="Iarovenko S."/>
            <person name="Subramanian E."/>
            <person name="Araus A.J."/>
            <person name="Petzold A."/>
            <person name="Susuki M."/>
            <person name="Suzuki K.-i.T."/>
            <person name="Hayashi T."/>
            <person name="Toyoda A."/>
            <person name="Oliveira C."/>
            <person name="Osipova E."/>
            <person name="Leigh N.D."/>
            <person name="Simon A."/>
            <person name="Yun M.H."/>
        </authorList>
    </citation>
    <scope>NUCLEOTIDE SEQUENCE</scope>
    <source>
        <strain evidence="1">20211129_DDA</strain>
        <tissue evidence="1">Liver</tissue>
    </source>
</reference>
<sequence>MVLYTGDNLAPVSGLHAMGSGLSVHACCLCLPDRGSRRLQRPPTLPRSESSLLRSLSDTVAIFSRGKRRAACAYRIEDPVGFSVLRPFRGPSPLSFAACPILLLFSAGAKGDSRRRLENIWLCVRALNDEPLHPKKKQHRVLTRISYNQRLLQKFSSGTGLPPQQPRLQPSSYFEFTARRTPVPSIGCPRLRARLVQVSVRHGWIVAKMK</sequence>
<protein>
    <submittedName>
        <fullName evidence="1">Uncharacterized protein</fullName>
    </submittedName>
</protein>
<proteinExistence type="predicted"/>
<comment type="caution">
    <text evidence="1">The sequence shown here is derived from an EMBL/GenBank/DDBJ whole genome shotgun (WGS) entry which is preliminary data.</text>
</comment>
<organism evidence="1 2">
    <name type="scientific">Pleurodeles waltl</name>
    <name type="common">Iberian ribbed newt</name>
    <dbReference type="NCBI Taxonomy" id="8319"/>
    <lineage>
        <taxon>Eukaryota</taxon>
        <taxon>Metazoa</taxon>
        <taxon>Chordata</taxon>
        <taxon>Craniata</taxon>
        <taxon>Vertebrata</taxon>
        <taxon>Euteleostomi</taxon>
        <taxon>Amphibia</taxon>
        <taxon>Batrachia</taxon>
        <taxon>Caudata</taxon>
        <taxon>Salamandroidea</taxon>
        <taxon>Salamandridae</taxon>
        <taxon>Pleurodelinae</taxon>
        <taxon>Pleurodeles</taxon>
    </lineage>
</organism>
<dbReference type="AlphaFoldDB" id="A0AAV7V890"/>
<dbReference type="EMBL" id="JANPWB010000003">
    <property type="protein sequence ID" value="KAJ1197136.1"/>
    <property type="molecule type" value="Genomic_DNA"/>
</dbReference>
<gene>
    <name evidence="1" type="ORF">NDU88_000998</name>
</gene>
<evidence type="ECO:0000313" key="2">
    <source>
        <dbReference type="Proteomes" id="UP001066276"/>
    </source>
</evidence>
<evidence type="ECO:0000313" key="1">
    <source>
        <dbReference type="EMBL" id="KAJ1197136.1"/>
    </source>
</evidence>
<accession>A0AAV7V890</accession>